<feature type="compositionally biased region" description="Basic residues" evidence="1">
    <location>
        <begin position="14"/>
        <end position="25"/>
    </location>
</feature>
<organism evidence="2 3">
    <name type="scientific">Tanacetum coccineum</name>
    <dbReference type="NCBI Taxonomy" id="301880"/>
    <lineage>
        <taxon>Eukaryota</taxon>
        <taxon>Viridiplantae</taxon>
        <taxon>Streptophyta</taxon>
        <taxon>Embryophyta</taxon>
        <taxon>Tracheophyta</taxon>
        <taxon>Spermatophyta</taxon>
        <taxon>Magnoliopsida</taxon>
        <taxon>eudicotyledons</taxon>
        <taxon>Gunneridae</taxon>
        <taxon>Pentapetalae</taxon>
        <taxon>asterids</taxon>
        <taxon>campanulids</taxon>
        <taxon>Asterales</taxon>
        <taxon>Asteraceae</taxon>
        <taxon>Asteroideae</taxon>
        <taxon>Anthemideae</taxon>
        <taxon>Anthemidinae</taxon>
        <taxon>Tanacetum</taxon>
    </lineage>
</organism>
<comment type="caution">
    <text evidence="2">The sequence shown here is derived from an EMBL/GenBank/DDBJ whole genome shotgun (WGS) entry which is preliminary data.</text>
</comment>
<evidence type="ECO:0000313" key="3">
    <source>
        <dbReference type="Proteomes" id="UP001151760"/>
    </source>
</evidence>
<reference evidence="2" key="1">
    <citation type="journal article" date="2022" name="Int. J. Mol. Sci.">
        <title>Draft Genome of Tanacetum Coccineum: Genomic Comparison of Closely Related Tanacetum-Family Plants.</title>
        <authorList>
            <person name="Yamashiro T."/>
            <person name="Shiraishi A."/>
            <person name="Nakayama K."/>
            <person name="Satake H."/>
        </authorList>
    </citation>
    <scope>NUCLEOTIDE SEQUENCE</scope>
</reference>
<feature type="region of interest" description="Disordered" evidence="1">
    <location>
        <begin position="1"/>
        <end position="48"/>
    </location>
</feature>
<accession>A0ABQ5DAI9</accession>
<evidence type="ECO:0000313" key="2">
    <source>
        <dbReference type="EMBL" id="GJT35875.1"/>
    </source>
</evidence>
<feature type="compositionally biased region" description="Basic and acidic residues" evidence="1">
    <location>
        <begin position="26"/>
        <end position="43"/>
    </location>
</feature>
<keyword evidence="3" id="KW-1185">Reference proteome</keyword>
<name>A0ABQ5DAI9_9ASTR</name>
<gene>
    <name evidence="2" type="ORF">Tco_0926294</name>
</gene>
<reference evidence="2" key="2">
    <citation type="submission" date="2022-01" db="EMBL/GenBank/DDBJ databases">
        <authorList>
            <person name="Yamashiro T."/>
            <person name="Shiraishi A."/>
            <person name="Satake H."/>
            <person name="Nakayama K."/>
        </authorList>
    </citation>
    <scope>NUCLEOTIDE SEQUENCE</scope>
</reference>
<sequence>MSDTESDDTIQIKVSKKKATKKALVKKIDKKQADNKNKQKSTESESDSDFAVGTFVKYNEVEIKKKGKRPTVQKDSDCEDAVCTKKKRKGNKREDNMIVNCEPEEDAKVEVKAKTNDKKAINSRMSTTRNFVKGFLYSTKLLYKEASNRKWDLESVEGKIDCSIMCQNVEQKEKKVPDDMVWDKTNAIVPFDDYHDKEYNDNVSVHNQDYDYDVMVEESLLK</sequence>
<dbReference type="Proteomes" id="UP001151760">
    <property type="component" value="Unassembled WGS sequence"/>
</dbReference>
<proteinExistence type="predicted"/>
<dbReference type="EMBL" id="BQNB010015087">
    <property type="protein sequence ID" value="GJT35875.1"/>
    <property type="molecule type" value="Genomic_DNA"/>
</dbReference>
<protein>
    <submittedName>
        <fullName evidence="2">Uncharacterized protein</fullName>
    </submittedName>
</protein>
<evidence type="ECO:0000256" key="1">
    <source>
        <dbReference type="SAM" id="MobiDB-lite"/>
    </source>
</evidence>